<gene>
    <name evidence="1" type="ORF">J2R62_17890</name>
</gene>
<organism evidence="1 2">
    <name type="scientific">Plesiomonas shigelloides</name>
    <name type="common">Aeromonas shigelloides</name>
    <dbReference type="NCBI Taxonomy" id="703"/>
    <lineage>
        <taxon>Bacteria</taxon>
        <taxon>Pseudomonadati</taxon>
        <taxon>Pseudomonadota</taxon>
        <taxon>Gammaproteobacteria</taxon>
        <taxon>Enterobacterales</taxon>
        <taxon>Enterobacteriaceae</taxon>
        <taxon>Plesiomonas</taxon>
    </lineage>
</organism>
<dbReference type="GO" id="GO:0006525">
    <property type="term" value="P:arginine metabolic process"/>
    <property type="evidence" value="ECO:0007669"/>
    <property type="project" value="InterPro"/>
</dbReference>
<feature type="non-terminal residue" evidence="1">
    <location>
        <position position="1"/>
    </location>
</feature>
<sequence length="49" mass="5533">GGGRPCLRLRAVRTAAQMAAFLPSCLLQNAKIDRLTLWVNTFYRDRPTL</sequence>
<protein>
    <submittedName>
        <fullName evidence="1">N-succinylarginine dihydrolase</fullName>
    </submittedName>
</protein>
<dbReference type="Pfam" id="PF04996">
    <property type="entry name" value="AstB"/>
    <property type="match status" value="1"/>
</dbReference>
<dbReference type="GO" id="GO:0009015">
    <property type="term" value="F:N-succinylarginine dihydrolase activity"/>
    <property type="evidence" value="ECO:0007669"/>
    <property type="project" value="InterPro"/>
</dbReference>
<comment type="caution">
    <text evidence="1">The sequence shown here is derived from an EMBL/GenBank/DDBJ whole genome shotgun (WGS) entry which is preliminary data.</text>
</comment>
<evidence type="ECO:0000313" key="1">
    <source>
        <dbReference type="EMBL" id="MBO1110011.1"/>
    </source>
</evidence>
<dbReference type="InterPro" id="IPR037031">
    <property type="entry name" value="AstB_sf"/>
</dbReference>
<reference evidence="1" key="1">
    <citation type="submission" date="2021-03" db="EMBL/GenBank/DDBJ databases">
        <title>Plesiomonas shigelloides zfcc0051, isolated from zebrafish feces.</title>
        <authorList>
            <person name="Vanderhoek Z."/>
            <person name="Gaulke C."/>
        </authorList>
    </citation>
    <scope>NUCLEOTIDE SEQUENCE</scope>
    <source>
        <strain evidence="1">Zfcc0051</strain>
    </source>
</reference>
<keyword evidence="1" id="KW-0378">Hydrolase</keyword>
<dbReference type="InterPro" id="IPR007079">
    <property type="entry name" value="SuccinylArg_d-Hdrlase_AstB"/>
</dbReference>
<dbReference type="Gene3D" id="3.75.10.20">
    <property type="entry name" value="Succinylarginine dihydrolase"/>
    <property type="match status" value="1"/>
</dbReference>
<name>A0A8I1W9X8_PLESH</name>
<dbReference type="EMBL" id="JAFNAA010000189">
    <property type="protein sequence ID" value="MBO1110011.1"/>
    <property type="molecule type" value="Genomic_DNA"/>
</dbReference>
<evidence type="ECO:0000313" key="2">
    <source>
        <dbReference type="Proteomes" id="UP000664658"/>
    </source>
</evidence>
<dbReference type="SUPFAM" id="SSF55909">
    <property type="entry name" value="Pentein"/>
    <property type="match status" value="1"/>
</dbReference>
<dbReference type="AlphaFoldDB" id="A0A8I1W9X8"/>
<dbReference type="Proteomes" id="UP000664658">
    <property type="component" value="Unassembled WGS sequence"/>
</dbReference>
<proteinExistence type="predicted"/>
<accession>A0A8I1W9X8</accession>